<gene>
    <name evidence="1" type="ORF">B0I22_2806</name>
</gene>
<dbReference type="OrthoDB" id="1377073at2"/>
<dbReference type="EMBL" id="SOEO01000003">
    <property type="protein sequence ID" value="TDX82778.1"/>
    <property type="molecule type" value="Genomic_DNA"/>
</dbReference>
<proteinExistence type="predicted"/>
<name>A0A4R8I3C6_9FLAO</name>
<accession>A0A4R8I3C6</accession>
<keyword evidence="2" id="KW-1185">Reference proteome</keyword>
<evidence type="ECO:0000313" key="2">
    <source>
        <dbReference type="Proteomes" id="UP000295313"/>
    </source>
</evidence>
<sequence length="128" mass="15110">MLVLYLFISSALLSFYFSYTAVYPPKSFYYNEFEYVTKQKIPKSAEIKFKSSSYPDFHGDYFSKSIIELSLSDYSKLLKELQNDNALKESIENGNKVFERKIIGEEDRHLFIHFLKDRKTIVVNVDFT</sequence>
<evidence type="ECO:0000313" key="1">
    <source>
        <dbReference type="EMBL" id="TDX82778.1"/>
    </source>
</evidence>
<comment type="caution">
    <text evidence="1">The sequence shown here is derived from an EMBL/GenBank/DDBJ whole genome shotgun (WGS) entry which is preliminary data.</text>
</comment>
<dbReference type="AlphaFoldDB" id="A0A4R8I3C6"/>
<reference evidence="1 2" key="1">
    <citation type="submission" date="2019-03" db="EMBL/GenBank/DDBJ databases">
        <title>Genomic Encyclopedia of Type Strains, Phase III (KMG-III): the genomes of soil and plant-associated and newly described type strains.</title>
        <authorList>
            <person name="Whitman W."/>
        </authorList>
    </citation>
    <scope>NUCLEOTIDE SEQUENCE [LARGE SCALE GENOMIC DNA]</scope>
    <source>
        <strain evidence="1 2">CGMCC 1.12802</strain>
    </source>
</reference>
<dbReference type="Proteomes" id="UP000295313">
    <property type="component" value="Unassembled WGS sequence"/>
</dbReference>
<protein>
    <submittedName>
        <fullName evidence="1">Uncharacterized protein</fullName>
    </submittedName>
</protein>
<organism evidence="1 2">
    <name type="scientific">Epilithonimonas xixisoli</name>
    <dbReference type="NCBI Taxonomy" id="1476462"/>
    <lineage>
        <taxon>Bacteria</taxon>
        <taxon>Pseudomonadati</taxon>
        <taxon>Bacteroidota</taxon>
        <taxon>Flavobacteriia</taxon>
        <taxon>Flavobacteriales</taxon>
        <taxon>Weeksellaceae</taxon>
        <taxon>Chryseobacterium group</taxon>
        <taxon>Epilithonimonas</taxon>
    </lineage>
</organism>